<dbReference type="GO" id="GO:0071797">
    <property type="term" value="C:LUBAC complex"/>
    <property type="evidence" value="ECO:0007669"/>
    <property type="project" value="InterPro"/>
</dbReference>
<keyword evidence="5" id="KW-0833">Ubl conjugation pathway</keyword>
<dbReference type="Gene3D" id="3.10.110.10">
    <property type="entry name" value="Ubiquitin Conjugating Enzyme"/>
    <property type="match status" value="1"/>
</dbReference>
<dbReference type="InterPro" id="IPR002867">
    <property type="entry name" value="IBR_dom"/>
</dbReference>
<dbReference type="InterPro" id="IPR001841">
    <property type="entry name" value="Znf_RING"/>
</dbReference>
<dbReference type="GO" id="GO:0015031">
    <property type="term" value="P:protein transport"/>
    <property type="evidence" value="ECO:0007669"/>
    <property type="project" value="InterPro"/>
</dbReference>
<dbReference type="GO" id="GO:0008270">
    <property type="term" value="F:zinc ion binding"/>
    <property type="evidence" value="ECO:0007669"/>
    <property type="project" value="UniProtKB-KW"/>
</dbReference>
<dbReference type="Proteomes" id="UP000515152">
    <property type="component" value="Chromosome 25"/>
</dbReference>
<keyword evidence="6" id="KW-0862">Zinc</keyword>
<dbReference type="InterPro" id="IPR047541">
    <property type="entry name" value="RNF31_RBR_mRING-HC-like"/>
</dbReference>
<dbReference type="CDD" id="cd11685">
    <property type="entry name" value="UEV_TSG101-like"/>
    <property type="match status" value="1"/>
</dbReference>
<dbReference type="Pfam" id="PF22191">
    <property type="entry name" value="IBR_1"/>
    <property type="match status" value="1"/>
</dbReference>
<keyword evidence="2" id="KW-0479">Metal-binding</keyword>
<dbReference type="GeneID" id="105900621"/>
<evidence type="ECO:0000313" key="12">
    <source>
        <dbReference type="Proteomes" id="UP000515152"/>
    </source>
</evidence>
<evidence type="ECO:0000256" key="3">
    <source>
        <dbReference type="ARBA" id="ARBA00022737"/>
    </source>
</evidence>
<protein>
    <submittedName>
        <fullName evidence="13">Uncharacterized protein si:dkey-181m9.8 isoform X1</fullName>
    </submittedName>
</protein>
<dbReference type="GO" id="GO:0036435">
    <property type="term" value="F:K48-linked polyubiquitin modification-dependent protein binding"/>
    <property type="evidence" value="ECO:0007669"/>
    <property type="project" value="TreeGrafter"/>
</dbReference>
<keyword evidence="3" id="KW-0677">Repeat</keyword>
<dbReference type="PANTHER" id="PTHR16004:SF3">
    <property type="entry name" value="E3 UBIQUITIN-PROTEIN LIGASE RNF31"/>
    <property type="match status" value="1"/>
</dbReference>
<dbReference type="PROSITE" id="PS50089">
    <property type="entry name" value="ZF_RING_2"/>
    <property type="match status" value="1"/>
</dbReference>
<dbReference type="Gene3D" id="3.30.70.330">
    <property type="match status" value="1"/>
</dbReference>
<dbReference type="Gene3D" id="3.30.40.10">
    <property type="entry name" value="Zinc/RING finger domain, C3HC4 (zinc finger)"/>
    <property type="match status" value="1"/>
</dbReference>
<feature type="domain" description="UEV" evidence="10">
    <location>
        <begin position="5"/>
        <end position="149"/>
    </location>
</feature>
<dbReference type="CDD" id="cd20351">
    <property type="entry name" value="Rcat_RBR_HOIP"/>
    <property type="match status" value="1"/>
</dbReference>
<evidence type="ECO:0000256" key="1">
    <source>
        <dbReference type="ARBA" id="ARBA00022679"/>
    </source>
</evidence>
<dbReference type="Pfam" id="PF05743">
    <property type="entry name" value="UEV"/>
    <property type="match status" value="1"/>
</dbReference>
<dbReference type="Pfam" id="PF18091">
    <property type="entry name" value="E3_UbLigase_RBR"/>
    <property type="match status" value="1"/>
</dbReference>
<evidence type="ECO:0000256" key="6">
    <source>
        <dbReference type="ARBA" id="ARBA00022833"/>
    </source>
</evidence>
<dbReference type="GO" id="GO:0061630">
    <property type="term" value="F:ubiquitin protein ligase activity"/>
    <property type="evidence" value="ECO:0007669"/>
    <property type="project" value="TreeGrafter"/>
</dbReference>
<dbReference type="InterPro" id="IPR057051">
    <property type="entry name" value="PARP14_RPM_1"/>
</dbReference>
<evidence type="ECO:0000256" key="2">
    <source>
        <dbReference type="ARBA" id="ARBA00022723"/>
    </source>
</evidence>
<dbReference type="InterPro" id="IPR013083">
    <property type="entry name" value="Znf_RING/FYVE/PHD"/>
</dbReference>
<evidence type="ECO:0000259" key="10">
    <source>
        <dbReference type="PROSITE" id="PS51322"/>
    </source>
</evidence>
<dbReference type="GO" id="GO:0070530">
    <property type="term" value="F:K63-linked polyubiquitin modification-dependent protein binding"/>
    <property type="evidence" value="ECO:0007669"/>
    <property type="project" value="TreeGrafter"/>
</dbReference>
<feature type="region of interest" description="Disordered" evidence="8">
    <location>
        <begin position="175"/>
        <end position="225"/>
    </location>
</feature>
<keyword evidence="4 7" id="KW-0863">Zinc-finger</keyword>
<organism evidence="12 13">
    <name type="scientific">Clupea harengus</name>
    <name type="common">Atlantic herring</name>
    <dbReference type="NCBI Taxonomy" id="7950"/>
    <lineage>
        <taxon>Eukaryota</taxon>
        <taxon>Metazoa</taxon>
        <taxon>Chordata</taxon>
        <taxon>Craniata</taxon>
        <taxon>Vertebrata</taxon>
        <taxon>Euteleostomi</taxon>
        <taxon>Actinopterygii</taxon>
        <taxon>Neopterygii</taxon>
        <taxon>Teleostei</taxon>
        <taxon>Clupei</taxon>
        <taxon>Clupeiformes</taxon>
        <taxon>Clupeoidei</taxon>
        <taxon>Clupeidae</taxon>
        <taxon>Clupea</taxon>
    </lineage>
</organism>
<keyword evidence="12" id="KW-1185">Reference proteome</keyword>
<dbReference type="CDD" id="cd16631">
    <property type="entry name" value="mRING-HC-C4C4_RBR_HOIP"/>
    <property type="match status" value="1"/>
</dbReference>
<keyword evidence="1" id="KW-0808">Transferase</keyword>
<dbReference type="InterPro" id="IPR026254">
    <property type="entry name" value="RNF31-like"/>
</dbReference>
<dbReference type="GO" id="GO:0097039">
    <property type="term" value="P:protein linear polyubiquitination"/>
    <property type="evidence" value="ECO:0007669"/>
    <property type="project" value="TreeGrafter"/>
</dbReference>
<feature type="region of interest" description="Disordered" evidence="8">
    <location>
        <begin position="864"/>
        <end position="902"/>
    </location>
</feature>
<dbReference type="PANTHER" id="PTHR16004">
    <property type="entry name" value="RING FINGER PROTEIN 31-RELATED"/>
    <property type="match status" value="1"/>
</dbReference>
<dbReference type="InterPro" id="IPR008883">
    <property type="entry name" value="UEV_N"/>
</dbReference>
<dbReference type="InterPro" id="IPR047540">
    <property type="entry name" value="BRcat_RBR_RNF31-like"/>
</dbReference>
<feature type="domain" description="RING-type" evidence="11">
    <location>
        <begin position="487"/>
        <end position="724"/>
    </location>
</feature>
<evidence type="ECO:0000313" key="13">
    <source>
        <dbReference type="RefSeq" id="XP_031419003.1"/>
    </source>
</evidence>
<dbReference type="SUPFAM" id="SSF57850">
    <property type="entry name" value="RING/U-box"/>
    <property type="match status" value="3"/>
</dbReference>
<dbReference type="InterPro" id="IPR016135">
    <property type="entry name" value="UBQ-conjugating_enzyme/RWD"/>
</dbReference>
<proteinExistence type="predicted"/>
<feature type="compositionally biased region" description="Low complexity" evidence="8">
    <location>
        <begin position="873"/>
        <end position="888"/>
    </location>
</feature>
<dbReference type="SUPFAM" id="SSF54495">
    <property type="entry name" value="UBC-like"/>
    <property type="match status" value="1"/>
</dbReference>
<evidence type="ECO:0000256" key="7">
    <source>
        <dbReference type="PROSITE-ProRule" id="PRU00175"/>
    </source>
</evidence>
<dbReference type="OrthoDB" id="9978677at2759"/>
<dbReference type="KEGG" id="char:105900621"/>
<dbReference type="GO" id="GO:1990450">
    <property type="term" value="F:linear polyubiquitin binding"/>
    <property type="evidence" value="ECO:0007669"/>
    <property type="project" value="TreeGrafter"/>
</dbReference>
<gene>
    <name evidence="13" type="primary">si:dkey-181m9.8</name>
</gene>
<dbReference type="AlphaFoldDB" id="A0A6P8ES53"/>
<dbReference type="PROSITE" id="PS51322">
    <property type="entry name" value="UEV"/>
    <property type="match status" value="1"/>
</dbReference>
<dbReference type="PROSITE" id="PS51873">
    <property type="entry name" value="TRIAD"/>
    <property type="match status" value="1"/>
</dbReference>
<evidence type="ECO:0000256" key="8">
    <source>
        <dbReference type="SAM" id="MobiDB-lite"/>
    </source>
</evidence>
<dbReference type="Pfam" id="PF23222">
    <property type="entry name" value="RRM_PARP14_1"/>
    <property type="match status" value="1"/>
</dbReference>
<feature type="domain" description="RING-type" evidence="9">
    <location>
        <begin position="491"/>
        <end position="540"/>
    </location>
</feature>
<evidence type="ECO:0000256" key="5">
    <source>
        <dbReference type="ARBA" id="ARBA00022786"/>
    </source>
</evidence>
<evidence type="ECO:0000256" key="4">
    <source>
        <dbReference type="ARBA" id="ARBA00022771"/>
    </source>
</evidence>
<evidence type="ECO:0000259" key="11">
    <source>
        <dbReference type="PROSITE" id="PS51873"/>
    </source>
</evidence>
<dbReference type="SMART" id="SM00647">
    <property type="entry name" value="IBR"/>
    <property type="match status" value="2"/>
</dbReference>
<dbReference type="RefSeq" id="XP_031419003.1">
    <property type="nucleotide sequence ID" value="XM_031563143.2"/>
</dbReference>
<dbReference type="InterPro" id="IPR041031">
    <property type="entry name" value="RNF31_C"/>
</dbReference>
<evidence type="ECO:0000259" key="9">
    <source>
        <dbReference type="PROSITE" id="PS50089"/>
    </source>
</evidence>
<dbReference type="InterPro" id="IPR047542">
    <property type="entry name" value="Rcat_RBR_RNF31-like"/>
</dbReference>
<dbReference type="InterPro" id="IPR044066">
    <property type="entry name" value="TRIAD_supradom"/>
</dbReference>
<accession>A0A6P8ES53</accession>
<feature type="compositionally biased region" description="Polar residues" evidence="8">
    <location>
        <begin position="180"/>
        <end position="220"/>
    </location>
</feature>
<dbReference type="CDD" id="cd20337">
    <property type="entry name" value="BRcat_RBR_HOIP"/>
    <property type="match status" value="1"/>
</dbReference>
<reference evidence="13" key="1">
    <citation type="submission" date="2025-08" db="UniProtKB">
        <authorList>
            <consortium name="RefSeq"/>
        </authorList>
    </citation>
    <scope>IDENTIFICATION</scope>
</reference>
<dbReference type="InterPro" id="IPR012677">
    <property type="entry name" value="Nucleotide-bd_a/b_plait_sf"/>
</dbReference>
<name>A0A6P8ES53_CLUHA</name>
<dbReference type="Pfam" id="PF01485">
    <property type="entry name" value="IBR"/>
    <property type="match status" value="1"/>
</dbReference>
<sequence length="909" mass="102796">MARVTAGQEYDTLAECNYCSPNEVLADVRSATATYTDLNLHVDFYCYPNNEKKKLVYLGGTIPVVYEGNVYNIPIRIWIHETHPKSPPKCSVCPSVFMVINAKSSFVDASGHVHLHCLNNWKIGWSSLSIVLEEMRAAFQRETPLFTAFPVGSVTLSTPPLPPLPGSADANASPYDSWPYSDSMSSQQNTSDLNRMSSSCAVQPDSNTLPKSSKSSQSLATREPVSVVRRSYTQELLDMGITFEEPVVRTHHPTNPFLSSASVPNITPSNVEDVDNLFKSLQLEKVVNIYQLGTKDTDINEAWERPGFGEQPHEVAGLLDDTHTVVIDHLPRGVSPSRMKNKLTIYFQRKHNGGGEVVDVTYPTAHPDQAYVTFRNRRDVRQVLRQPSRAIAVNEQQFPIQVKKFDRSQVRRPNKEQPGALMFHTQRETASCYPSESLVFEVPEGIVGEKAAMFKSLLTMEGHTFSPTDVLEAVQACRDLPSALKYLSHECPICQEQVCFSKIITMTHCSCAFCESCFKAYFSSVIKEKSIVHAVCPLCNHPDVRGAQCLEESVEYFSLLDTQIRHYLDPETYELFQRKLRDRALQEMPNFRWCAHCCFGLLHEAERLRMDCPSCGKSTCFKCKSAWAPQHEGLSCEKFKEWQLHNSPEYQNTRLEHLMSRNKIDCPKCKFRFYLSKGGCLHFKCTQCQHEFCGGCGRPFKLGSACGFSAECSAKGLHAHHPRDCLYHLRDWSVHRLQRLLQLHRVSLPLLIRHKHGAAGRDWRGVCGVLEHKESGATKDEPCGRPALQEDNGYCSFHYKECLVELVNQKHLDPALLFDIQEMVAELQRWRVRFPQQQPQESDQLYRERLRKILTETVGLSTGALGRSKRMEPSSSSPSISVRNPWSSPQASPARGLSEDSQLLLLLND</sequence>